<dbReference type="Proteomes" id="UP000008207">
    <property type="component" value="Chromosome"/>
</dbReference>
<accession>B8IGL2</accession>
<evidence type="ECO:0000256" key="5">
    <source>
        <dbReference type="ARBA" id="ARBA00022679"/>
    </source>
</evidence>
<dbReference type="KEGG" id="mno:Mnod_0890"/>
<dbReference type="GO" id="GO:0004069">
    <property type="term" value="F:L-aspartate:2-oxoglutarate aminotransferase activity"/>
    <property type="evidence" value="ECO:0007669"/>
    <property type="project" value="UniProtKB-EC"/>
</dbReference>
<dbReference type="InterPro" id="IPR015421">
    <property type="entry name" value="PyrdxlP-dep_Trfase_major"/>
</dbReference>
<dbReference type="OrthoDB" id="8109430at2"/>
<dbReference type="AlphaFoldDB" id="B8IGL2"/>
<evidence type="ECO:0000256" key="2">
    <source>
        <dbReference type="ARBA" id="ARBA00007441"/>
    </source>
</evidence>
<evidence type="ECO:0000256" key="7">
    <source>
        <dbReference type="ARBA" id="ARBA00049185"/>
    </source>
</evidence>
<protein>
    <recommendedName>
        <fullName evidence="8">Aminotransferase</fullName>
        <ecNumber evidence="8">2.6.1.-</ecNumber>
    </recommendedName>
</protein>
<feature type="domain" description="Aminotransferase class I/classII large" evidence="9">
    <location>
        <begin position="34"/>
        <end position="392"/>
    </location>
</feature>
<dbReference type="Gene3D" id="3.40.640.10">
    <property type="entry name" value="Type I PLP-dependent aspartate aminotransferase-like (Major domain)"/>
    <property type="match status" value="1"/>
</dbReference>
<dbReference type="GO" id="GO:0006520">
    <property type="term" value="P:amino acid metabolic process"/>
    <property type="evidence" value="ECO:0007669"/>
    <property type="project" value="InterPro"/>
</dbReference>
<keyword evidence="6" id="KW-0663">Pyridoxal phosphate</keyword>
<dbReference type="InterPro" id="IPR004838">
    <property type="entry name" value="NHTrfase_class1_PyrdxlP-BS"/>
</dbReference>
<dbReference type="InterPro" id="IPR015424">
    <property type="entry name" value="PyrdxlP-dep_Trfase"/>
</dbReference>
<sequence length="402" mass="42600">MTDIVIARRPASIKPSPSIAARALVTQLRAEGREIIDFTLGESDFDTPPHIVEAAYQAARSGETRYTSSNGTKALRAAIVGKFARENGIDFTEAQVVVGCGAKQLIHAAFAATLDEGDEVIVPTPYWVSYPDMAVVNGGVPVIVPVGEETGFKLTPALLGSAITPRAKWLVLNSPNNPSGAVYTPEEIASLAAVLEQHPQVMLMTDEIYEHFVYDGQTAAAFTRVAPQLAGRTLVINGVSKAYAMTGWRIGYAAGPLKLIETITLLLSQSTTCPSSVSQAAAVAALNGDQSFVREANAIYETRRDRIVGLLDAIPGITCARPAGAFYVYPNVSGLLGKRTSDGTTLNSDLDVSLFLLQEAGVAVIDGSSYGLSPYIRISFATSLDTIDAGCAQFRRAVESLA</sequence>
<comment type="similarity">
    <text evidence="2 8">Belongs to the class-I pyridoxal-phosphate-dependent aminotransferase family.</text>
</comment>
<dbReference type="InterPro" id="IPR015422">
    <property type="entry name" value="PyrdxlP-dep_Trfase_small"/>
</dbReference>
<dbReference type="PANTHER" id="PTHR46383">
    <property type="entry name" value="ASPARTATE AMINOTRANSFERASE"/>
    <property type="match status" value="1"/>
</dbReference>
<dbReference type="RefSeq" id="WP_015927614.1">
    <property type="nucleotide sequence ID" value="NC_011894.1"/>
</dbReference>
<dbReference type="EMBL" id="CP001349">
    <property type="protein sequence ID" value="ACL55912.1"/>
    <property type="molecule type" value="Genomic_DNA"/>
</dbReference>
<dbReference type="Pfam" id="PF00155">
    <property type="entry name" value="Aminotran_1_2"/>
    <property type="match status" value="1"/>
</dbReference>
<reference evidence="10 11" key="1">
    <citation type="submission" date="2009-01" db="EMBL/GenBank/DDBJ databases">
        <title>Complete sequence of chromosome of Methylobacterium nodulans ORS 2060.</title>
        <authorList>
            <consortium name="US DOE Joint Genome Institute"/>
            <person name="Lucas S."/>
            <person name="Copeland A."/>
            <person name="Lapidus A."/>
            <person name="Glavina del Rio T."/>
            <person name="Dalin E."/>
            <person name="Tice H."/>
            <person name="Bruce D."/>
            <person name="Goodwin L."/>
            <person name="Pitluck S."/>
            <person name="Sims D."/>
            <person name="Brettin T."/>
            <person name="Detter J.C."/>
            <person name="Han C."/>
            <person name="Larimer F."/>
            <person name="Land M."/>
            <person name="Hauser L."/>
            <person name="Kyrpides N."/>
            <person name="Ivanova N."/>
            <person name="Marx C.J."/>
            <person name="Richardson P."/>
        </authorList>
    </citation>
    <scope>NUCLEOTIDE SEQUENCE [LARGE SCALE GENOMIC DNA]</scope>
    <source>
        <strain evidence="11">LMG 21967 / CNCM I-2342 / ORS 2060</strain>
    </source>
</reference>
<evidence type="ECO:0000256" key="6">
    <source>
        <dbReference type="ARBA" id="ARBA00022898"/>
    </source>
</evidence>
<proteinExistence type="inferred from homology"/>
<evidence type="ECO:0000259" key="9">
    <source>
        <dbReference type="Pfam" id="PF00155"/>
    </source>
</evidence>
<keyword evidence="5 8" id="KW-0808">Transferase</keyword>
<dbReference type="SUPFAM" id="SSF53383">
    <property type="entry name" value="PLP-dependent transferases"/>
    <property type="match status" value="1"/>
</dbReference>
<name>B8IGL2_METNO</name>
<dbReference type="FunFam" id="3.40.640.10:FF:000033">
    <property type="entry name" value="Aspartate aminotransferase"/>
    <property type="match status" value="1"/>
</dbReference>
<dbReference type="HOGENOM" id="CLU_017584_4_3_5"/>
<organism evidence="10 11">
    <name type="scientific">Methylobacterium nodulans (strain LMG 21967 / CNCM I-2342 / ORS 2060)</name>
    <dbReference type="NCBI Taxonomy" id="460265"/>
    <lineage>
        <taxon>Bacteria</taxon>
        <taxon>Pseudomonadati</taxon>
        <taxon>Pseudomonadota</taxon>
        <taxon>Alphaproteobacteria</taxon>
        <taxon>Hyphomicrobiales</taxon>
        <taxon>Methylobacteriaceae</taxon>
        <taxon>Methylobacterium</taxon>
    </lineage>
</organism>
<evidence type="ECO:0000256" key="4">
    <source>
        <dbReference type="ARBA" id="ARBA00022576"/>
    </source>
</evidence>
<dbReference type="InterPro" id="IPR050596">
    <property type="entry name" value="AspAT/PAT-like"/>
</dbReference>
<comment type="subunit">
    <text evidence="3">Homodimer.</text>
</comment>
<evidence type="ECO:0000313" key="11">
    <source>
        <dbReference type="Proteomes" id="UP000008207"/>
    </source>
</evidence>
<evidence type="ECO:0000256" key="1">
    <source>
        <dbReference type="ARBA" id="ARBA00001933"/>
    </source>
</evidence>
<keyword evidence="4 8" id="KW-0032">Aminotransferase</keyword>
<dbReference type="EC" id="2.6.1.-" evidence="8"/>
<gene>
    <name evidence="10" type="ordered locus">Mnod_0890</name>
</gene>
<dbReference type="STRING" id="460265.Mnod_0890"/>
<dbReference type="PROSITE" id="PS00105">
    <property type="entry name" value="AA_TRANSFER_CLASS_1"/>
    <property type="match status" value="1"/>
</dbReference>
<keyword evidence="11" id="KW-1185">Reference proteome</keyword>
<dbReference type="GO" id="GO:0030170">
    <property type="term" value="F:pyridoxal phosphate binding"/>
    <property type="evidence" value="ECO:0007669"/>
    <property type="project" value="InterPro"/>
</dbReference>
<comment type="catalytic activity">
    <reaction evidence="7">
        <text>L-aspartate + 2-oxoglutarate = oxaloacetate + L-glutamate</text>
        <dbReference type="Rhea" id="RHEA:21824"/>
        <dbReference type="ChEBI" id="CHEBI:16452"/>
        <dbReference type="ChEBI" id="CHEBI:16810"/>
        <dbReference type="ChEBI" id="CHEBI:29985"/>
        <dbReference type="ChEBI" id="CHEBI:29991"/>
        <dbReference type="EC" id="2.6.1.1"/>
    </reaction>
</comment>
<dbReference type="eggNOG" id="COG0436">
    <property type="taxonomic scope" value="Bacteria"/>
</dbReference>
<dbReference type="PANTHER" id="PTHR46383:SF1">
    <property type="entry name" value="ASPARTATE AMINOTRANSFERASE"/>
    <property type="match status" value="1"/>
</dbReference>
<evidence type="ECO:0000313" key="10">
    <source>
        <dbReference type="EMBL" id="ACL55912.1"/>
    </source>
</evidence>
<dbReference type="InterPro" id="IPR004839">
    <property type="entry name" value="Aminotransferase_I/II_large"/>
</dbReference>
<evidence type="ECO:0000256" key="3">
    <source>
        <dbReference type="ARBA" id="ARBA00011738"/>
    </source>
</evidence>
<dbReference type="CDD" id="cd00609">
    <property type="entry name" value="AAT_like"/>
    <property type="match status" value="1"/>
</dbReference>
<evidence type="ECO:0000256" key="8">
    <source>
        <dbReference type="RuleBase" id="RU000481"/>
    </source>
</evidence>
<comment type="cofactor">
    <cofactor evidence="1 8">
        <name>pyridoxal 5'-phosphate</name>
        <dbReference type="ChEBI" id="CHEBI:597326"/>
    </cofactor>
</comment>
<dbReference type="Gene3D" id="3.90.1150.10">
    <property type="entry name" value="Aspartate Aminotransferase, domain 1"/>
    <property type="match status" value="1"/>
</dbReference>